<comment type="caution">
    <text evidence="1">The sequence shown here is derived from an EMBL/GenBank/DDBJ whole genome shotgun (WGS) entry which is preliminary data.</text>
</comment>
<sequence>MKYTSEITVNLPREKFIEKLDNPENMKHWQNGLISYELLSEDPGKEGSQMRLNYKMGKRDLEMVETINSRNLPDSMHTTYETNGVTNIQKNHFIEEEGKTKWVSENEFQFSGIGMKLMGFLMPGLFKKQTMKYLQDFKAFAEEGKSVLDQ</sequence>
<dbReference type="EMBL" id="PVYX01000003">
    <property type="protein sequence ID" value="PRX53205.1"/>
    <property type="molecule type" value="Genomic_DNA"/>
</dbReference>
<dbReference type="Gene3D" id="3.30.530.20">
    <property type="match status" value="1"/>
</dbReference>
<protein>
    <submittedName>
        <fullName evidence="1">Polyketide cyclase/dehydrase/lipid transport protein</fullName>
    </submittedName>
</protein>
<proteinExistence type="predicted"/>
<name>A0A2T0M744_9FLAO</name>
<dbReference type="InterPro" id="IPR023393">
    <property type="entry name" value="START-like_dom_sf"/>
</dbReference>
<evidence type="ECO:0000313" key="2">
    <source>
        <dbReference type="Proteomes" id="UP000237640"/>
    </source>
</evidence>
<accession>A0A2T0M744</accession>
<dbReference type="AlphaFoldDB" id="A0A2T0M744"/>
<dbReference type="OrthoDB" id="411301at2"/>
<dbReference type="Pfam" id="PF10604">
    <property type="entry name" value="Polyketide_cyc2"/>
    <property type="match status" value="1"/>
</dbReference>
<organism evidence="1 2">
    <name type="scientific">Flagellimonas meridianipacifica</name>
    <dbReference type="NCBI Taxonomy" id="1080225"/>
    <lineage>
        <taxon>Bacteria</taxon>
        <taxon>Pseudomonadati</taxon>
        <taxon>Bacteroidota</taxon>
        <taxon>Flavobacteriia</taxon>
        <taxon>Flavobacteriales</taxon>
        <taxon>Flavobacteriaceae</taxon>
        <taxon>Flagellimonas</taxon>
    </lineage>
</organism>
<gene>
    <name evidence="1" type="ORF">CLV81_4112</name>
</gene>
<keyword evidence="2" id="KW-1185">Reference proteome</keyword>
<dbReference type="Proteomes" id="UP000237640">
    <property type="component" value="Unassembled WGS sequence"/>
</dbReference>
<dbReference type="SUPFAM" id="SSF55961">
    <property type="entry name" value="Bet v1-like"/>
    <property type="match status" value="1"/>
</dbReference>
<reference evidence="1 2" key="1">
    <citation type="submission" date="2018-03" db="EMBL/GenBank/DDBJ databases">
        <title>Genomic Encyclopedia of Archaeal and Bacterial Type Strains, Phase II (KMG-II): from individual species to whole genera.</title>
        <authorList>
            <person name="Goeker M."/>
        </authorList>
    </citation>
    <scope>NUCLEOTIDE SEQUENCE [LARGE SCALE GENOMIC DNA]</scope>
    <source>
        <strain evidence="1 2">DSM 25027</strain>
    </source>
</reference>
<dbReference type="CDD" id="cd07812">
    <property type="entry name" value="SRPBCC"/>
    <property type="match status" value="1"/>
</dbReference>
<dbReference type="InterPro" id="IPR019587">
    <property type="entry name" value="Polyketide_cyclase/dehydratase"/>
</dbReference>
<evidence type="ECO:0000313" key="1">
    <source>
        <dbReference type="EMBL" id="PRX53205.1"/>
    </source>
</evidence>
<dbReference type="RefSeq" id="WP_106148027.1">
    <property type="nucleotide sequence ID" value="NZ_PVYX01000003.1"/>
</dbReference>